<gene>
    <name evidence="3" type="ORF">ACFSX5_02610</name>
</gene>
<feature type="chain" id="PRO_5045300937" evidence="2">
    <location>
        <begin position="21"/>
        <end position="427"/>
    </location>
</feature>
<reference evidence="4" key="1">
    <citation type="journal article" date="2019" name="Int. J. Syst. Evol. Microbiol.">
        <title>The Global Catalogue of Microorganisms (GCM) 10K type strain sequencing project: providing services to taxonomists for standard genome sequencing and annotation.</title>
        <authorList>
            <consortium name="The Broad Institute Genomics Platform"/>
            <consortium name="The Broad Institute Genome Sequencing Center for Infectious Disease"/>
            <person name="Wu L."/>
            <person name="Ma J."/>
        </authorList>
    </citation>
    <scope>NUCLEOTIDE SEQUENCE [LARGE SCALE GENOMIC DNA]</scope>
    <source>
        <strain evidence="4">CCM 7427</strain>
    </source>
</reference>
<accession>A0ABW5QGD7</accession>
<evidence type="ECO:0000313" key="3">
    <source>
        <dbReference type="EMBL" id="MFD2646680.1"/>
    </source>
</evidence>
<dbReference type="EMBL" id="JBHUNP010000001">
    <property type="protein sequence ID" value="MFD2646680.1"/>
    <property type="molecule type" value="Genomic_DNA"/>
</dbReference>
<keyword evidence="4" id="KW-1185">Reference proteome</keyword>
<proteinExistence type="predicted"/>
<dbReference type="RefSeq" id="WP_386831501.1">
    <property type="nucleotide sequence ID" value="NZ_JBHUNP010000001.1"/>
</dbReference>
<organism evidence="3 4">
    <name type="scientific">Devosia albogilva</name>
    <dbReference type="NCBI Taxonomy" id="429726"/>
    <lineage>
        <taxon>Bacteria</taxon>
        <taxon>Pseudomonadati</taxon>
        <taxon>Pseudomonadota</taxon>
        <taxon>Alphaproteobacteria</taxon>
        <taxon>Hyphomicrobiales</taxon>
        <taxon>Devosiaceae</taxon>
        <taxon>Devosia</taxon>
    </lineage>
</organism>
<evidence type="ECO:0000313" key="4">
    <source>
        <dbReference type="Proteomes" id="UP001597521"/>
    </source>
</evidence>
<feature type="signal peptide" evidence="2">
    <location>
        <begin position="1"/>
        <end position="20"/>
    </location>
</feature>
<evidence type="ECO:0000256" key="1">
    <source>
        <dbReference type="SAM" id="MobiDB-lite"/>
    </source>
</evidence>
<name>A0ABW5QGD7_9HYPH</name>
<dbReference type="Proteomes" id="UP001597521">
    <property type="component" value="Unassembled WGS sequence"/>
</dbReference>
<feature type="region of interest" description="Disordered" evidence="1">
    <location>
        <begin position="176"/>
        <end position="197"/>
    </location>
</feature>
<keyword evidence="2" id="KW-0732">Signal</keyword>
<comment type="caution">
    <text evidence="3">The sequence shown here is derived from an EMBL/GenBank/DDBJ whole genome shotgun (WGS) entry which is preliminary data.</text>
</comment>
<sequence length="427" mass="46073">MKCVVQALAAAALFASPVLASEAGDRLAERLYEGTLIEARAETFAACDGGETDACFAAGMTELLGTIEGLAQDLYRYGATTPGTPAAAMLLGMGVDTVAAPANPAPEQLTYEALRTVLEDFVAGMDAARARFEAAGESGDYVLTIDPLRVRIDFNGDGTAEEGETLRAMLEPLGEFATIPSPDKPPPGKSKGRAEAEPVDTTIGFDRADAWWFAGYTQIVASPIDLLLAHGFSGFYDAYLHRVFPMAGLPMQDYSTGGTLFMDEESDAFLADVIAAIHTLDFPVTDSDRLAGVLERLKSIPALSRRNWEAILAETDDNRELVPSPRQTSLVPNTPVTEETVAAWMATLDTVEQILAGELLVPHWRFRQGFDLAAYFTTAAETDLVMLLTGQGALPYLRDGPIADAESFAEANRVFGTEWLNYVFWFN</sequence>
<evidence type="ECO:0000256" key="2">
    <source>
        <dbReference type="SAM" id="SignalP"/>
    </source>
</evidence>
<protein>
    <submittedName>
        <fullName evidence="3">Uncharacterized protein</fullName>
    </submittedName>
</protein>